<evidence type="ECO:0000313" key="12">
    <source>
        <dbReference type="Proteomes" id="UP000064007"/>
    </source>
</evidence>
<evidence type="ECO:0000256" key="6">
    <source>
        <dbReference type="ARBA" id="ARBA00023244"/>
    </source>
</evidence>
<name>A0A0D6EU05_9PROT</name>
<evidence type="ECO:0000256" key="7">
    <source>
        <dbReference type="ARBA" id="ARBA00048169"/>
    </source>
</evidence>
<evidence type="ECO:0000259" key="10">
    <source>
        <dbReference type="Pfam" id="PF03900"/>
    </source>
</evidence>
<evidence type="ECO:0000259" key="9">
    <source>
        <dbReference type="Pfam" id="PF01379"/>
    </source>
</evidence>
<comment type="similarity">
    <text evidence="3 8">Belongs to the HMBS family.</text>
</comment>
<dbReference type="PRINTS" id="PR00151">
    <property type="entry name" value="PORPHBDMNASE"/>
</dbReference>
<dbReference type="PIRSF" id="PIRSF001438">
    <property type="entry name" value="4pyrrol_synth_OHMeBilane_synth"/>
    <property type="match status" value="1"/>
</dbReference>
<dbReference type="FunFam" id="3.40.190.10:FF:000004">
    <property type="entry name" value="Porphobilinogen deaminase"/>
    <property type="match status" value="1"/>
</dbReference>
<dbReference type="InterPro" id="IPR022418">
    <property type="entry name" value="Porphobilinogen_deaminase_C"/>
</dbReference>
<dbReference type="InterPro" id="IPR022419">
    <property type="entry name" value="Porphobilin_deaminase_cofac_BS"/>
</dbReference>
<evidence type="ECO:0000256" key="3">
    <source>
        <dbReference type="ARBA" id="ARBA00005638"/>
    </source>
</evidence>
<dbReference type="AlphaFoldDB" id="A0A0D6EU05"/>
<comment type="catalytic activity">
    <reaction evidence="7 8">
        <text>4 porphobilinogen + H2O = hydroxymethylbilane + 4 NH4(+)</text>
        <dbReference type="Rhea" id="RHEA:13185"/>
        <dbReference type="ChEBI" id="CHEBI:15377"/>
        <dbReference type="ChEBI" id="CHEBI:28938"/>
        <dbReference type="ChEBI" id="CHEBI:57845"/>
        <dbReference type="ChEBI" id="CHEBI:58126"/>
        <dbReference type="EC" id="2.5.1.61"/>
    </reaction>
</comment>
<comment type="miscellaneous">
    <text evidence="8">The porphobilinogen subunits are added to the dipyrromethane group.</text>
</comment>
<evidence type="ECO:0000256" key="1">
    <source>
        <dbReference type="ARBA" id="ARBA00002869"/>
    </source>
</evidence>
<dbReference type="UniPathway" id="UPA00251">
    <property type="reaction ID" value="UER00319"/>
</dbReference>
<keyword evidence="5 8" id="KW-0808">Transferase</keyword>
<dbReference type="EMBL" id="LN827929">
    <property type="protein sequence ID" value="CEZ18913.1"/>
    <property type="molecule type" value="Genomic_DNA"/>
</dbReference>
<dbReference type="Gene3D" id="3.40.190.10">
    <property type="entry name" value="Periplasmic binding protein-like II"/>
    <property type="match status" value="2"/>
</dbReference>
<dbReference type="InterPro" id="IPR036803">
    <property type="entry name" value="Porphobilinogen_deaminase_C_sf"/>
</dbReference>
<dbReference type="PANTHER" id="PTHR11557:SF0">
    <property type="entry name" value="PORPHOBILINOGEN DEAMINASE"/>
    <property type="match status" value="1"/>
</dbReference>
<protein>
    <recommendedName>
        <fullName evidence="8">Porphobilinogen deaminase</fullName>
        <shortName evidence="8">PBG</shortName>
        <ecNumber evidence="8">2.5.1.61</ecNumber>
    </recommendedName>
    <alternativeName>
        <fullName evidence="8">Hydroxymethylbilane synthase</fullName>
        <shortName evidence="8">HMBS</shortName>
    </alternativeName>
    <alternativeName>
        <fullName evidence="8">Pre-uroporphyrinogen synthase</fullName>
    </alternativeName>
</protein>
<dbReference type="GO" id="GO:0005737">
    <property type="term" value="C:cytoplasm"/>
    <property type="evidence" value="ECO:0007669"/>
    <property type="project" value="UniProtKB-UniRule"/>
</dbReference>
<dbReference type="RefSeq" id="WP_046486568.1">
    <property type="nucleotide sequence ID" value="NZ_LN827929.1"/>
</dbReference>
<comment type="function">
    <text evidence="1 8">Tetrapolymerization of the monopyrrole PBG into the hydroxymethylbilane pre-uroporphyrinogen in several discrete steps.</text>
</comment>
<gene>
    <name evidence="8 11" type="primary">hemC</name>
    <name evidence="11" type="ORF">BN1208_0015</name>
</gene>
<dbReference type="SUPFAM" id="SSF53850">
    <property type="entry name" value="Periplasmic binding protein-like II"/>
    <property type="match status" value="1"/>
</dbReference>
<dbReference type="PROSITE" id="PS00533">
    <property type="entry name" value="PORPHOBILINOGEN_DEAM"/>
    <property type="match status" value="1"/>
</dbReference>
<dbReference type="NCBIfam" id="TIGR00212">
    <property type="entry name" value="hemC"/>
    <property type="match status" value="1"/>
</dbReference>
<dbReference type="KEGG" id="mbat:BN1208_0015"/>
<proteinExistence type="inferred from homology"/>
<dbReference type="CDD" id="cd13646">
    <property type="entry name" value="PBP2_EcHMBS_like"/>
    <property type="match status" value="1"/>
</dbReference>
<dbReference type="EC" id="2.5.1.61" evidence="8"/>
<comment type="subunit">
    <text evidence="4 8">Monomer.</text>
</comment>
<keyword evidence="12" id="KW-1185">Reference proteome</keyword>
<dbReference type="STRING" id="1581557.BN1208_0015"/>
<dbReference type="Proteomes" id="UP000064007">
    <property type="component" value="Chromosome 1"/>
</dbReference>
<dbReference type="Pfam" id="PF01379">
    <property type="entry name" value="Porphobil_deam"/>
    <property type="match status" value="1"/>
</dbReference>
<dbReference type="OrthoDB" id="9810298at2"/>
<keyword evidence="6 8" id="KW-0627">Porphyrin biosynthesis</keyword>
<evidence type="ECO:0000256" key="4">
    <source>
        <dbReference type="ARBA" id="ARBA00011245"/>
    </source>
</evidence>
<dbReference type="HOGENOM" id="CLU_019704_0_2_4"/>
<dbReference type="HAMAP" id="MF_00260">
    <property type="entry name" value="Porphobil_deam"/>
    <property type="match status" value="1"/>
</dbReference>
<dbReference type="FunFam" id="3.30.160.40:FF:000002">
    <property type="entry name" value="Porphobilinogen deaminase"/>
    <property type="match status" value="1"/>
</dbReference>
<accession>A0A0D6EU05</accession>
<feature type="domain" description="Porphobilinogen deaminase C-terminal" evidence="10">
    <location>
        <begin position="227"/>
        <end position="296"/>
    </location>
</feature>
<sequence length="309" mass="34255">MTYPTHITIATRESDLAIWQAEYIKSELLSFYPRLEVTILGMTTQGDKTLNKSLSKIGGKGLFIKELEVALQNKEADIAVHSLKDLPMHLSEEFMIAAIGKREDARDAFISNDFGALEMLPPGSIVGTSSLRRQSQLQRRFPELVIEPLRGNLQTRLRKLDKKQYHGIILAAAGLIRLKLKTRIRQYMSPENSIPAVGQGALAIEILKVRSDLVELLKPLHHQESAYCVLAERAMSRTLGGSCNVPLGAHAIIENKILKLQGFVATIDGKEMIKDRIEGSIEDAEKLGEKLAKQLLDQGADKILASLVI</sequence>
<evidence type="ECO:0000313" key="11">
    <source>
        <dbReference type="EMBL" id="CEZ18913.1"/>
    </source>
</evidence>
<feature type="modified residue" description="S-(dipyrrolylmethanemethyl)cysteine" evidence="8">
    <location>
        <position position="243"/>
    </location>
</feature>
<evidence type="ECO:0000256" key="2">
    <source>
        <dbReference type="ARBA" id="ARBA00004735"/>
    </source>
</evidence>
<comment type="cofactor">
    <cofactor evidence="8">
        <name>dipyrromethane</name>
        <dbReference type="ChEBI" id="CHEBI:60342"/>
    </cofactor>
    <text evidence="8">Binds 1 dipyrromethane group covalently.</text>
</comment>
<dbReference type="FunFam" id="3.40.190.10:FF:000005">
    <property type="entry name" value="Porphobilinogen deaminase"/>
    <property type="match status" value="1"/>
</dbReference>
<dbReference type="InterPro" id="IPR000860">
    <property type="entry name" value="HemC"/>
</dbReference>
<reference evidence="12" key="1">
    <citation type="submission" date="2014-12" db="EMBL/GenBank/DDBJ databases">
        <authorList>
            <person name="Salcher M.M."/>
        </authorList>
    </citation>
    <scope>NUCLEOTIDE SEQUENCE [LARGE SCALE GENOMIC DNA]</scope>
    <source>
        <strain evidence="12">MMS-10A-171</strain>
    </source>
</reference>
<dbReference type="Gene3D" id="3.30.160.40">
    <property type="entry name" value="Porphobilinogen deaminase, C-terminal domain"/>
    <property type="match status" value="1"/>
</dbReference>
<dbReference type="GO" id="GO:0004418">
    <property type="term" value="F:hydroxymethylbilane synthase activity"/>
    <property type="evidence" value="ECO:0007669"/>
    <property type="project" value="UniProtKB-UniRule"/>
</dbReference>
<dbReference type="Pfam" id="PF03900">
    <property type="entry name" value="Porphobil_deamC"/>
    <property type="match status" value="1"/>
</dbReference>
<dbReference type="SUPFAM" id="SSF54782">
    <property type="entry name" value="Porphobilinogen deaminase (hydroxymethylbilane synthase), C-terminal domain"/>
    <property type="match status" value="1"/>
</dbReference>
<evidence type="ECO:0000256" key="8">
    <source>
        <dbReference type="HAMAP-Rule" id="MF_00260"/>
    </source>
</evidence>
<organism evidence="11 12">
    <name type="scientific">Candidatus Methylopumilus planktonicus</name>
    <dbReference type="NCBI Taxonomy" id="1581557"/>
    <lineage>
        <taxon>Bacteria</taxon>
        <taxon>Pseudomonadati</taxon>
        <taxon>Pseudomonadota</taxon>
        <taxon>Betaproteobacteria</taxon>
        <taxon>Nitrosomonadales</taxon>
        <taxon>Methylophilaceae</taxon>
        <taxon>Candidatus Methylopumilus</taxon>
    </lineage>
</organism>
<feature type="domain" description="Porphobilinogen deaminase N-terminal" evidence="9">
    <location>
        <begin position="7"/>
        <end position="212"/>
    </location>
</feature>
<dbReference type="GO" id="GO:0006782">
    <property type="term" value="P:protoporphyrinogen IX biosynthetic process"/>
    <property type="evidence" value="ECO:0007669"/>
    <property type="project" value="UniProtKB-UniRule"/>
</dbReference>
<dbReference type="InterPro" id="IPR022417">
    <property type="entry name" value="Porphobilin_deaminase_N"/>
</dbReference>
<evidence type="ECO:0000256" key="5">
    <source>
        <dbReference type="ARBA" id="ARBA00022679"/>
    </source>
</evidence>
<comment type="pathway">
    <text evidence="2">Porphyrin-containing compound metabolism; protoporphyrin-IX biosynthesis; coproporphyrinogen-III from 5-aminolevulinate: step 2/4.</text>
</comment>
<dbReference type="PANTHER" id="PTHR11557">
    <property type="entry name" value="PORPHOBILINOGEN DEAMINASE"/>
    <property type="match status" value="1"/>
</dbReference>